<evidence type="ECO:0000259" key="12">
    <source>
        <dbReference type="PROSITE" id="PS51873"/>
    </source>
</evidence>
<protein>
    <recommendedName>
        <fullName evidence="2">RBR-type E3 ubiquitin transferase</fullName>
        <ecNumber evidence="2">2.3.2.31</ecNumber>
    </recommendedName>
</protein>
<keyword evidence="3" id="KW-0808">Transferase</keyword>
<dbReference type="SMART" id="SM00647">
    <property type="entry name" value="IBR"/>
    <property type="match status" value="2"/>
</dbReference>
<comment type="catalytic activity">
    <reaction evidence="1">
        <text>[E2 ubiquitin-conjugating enzyme]-S-ubiquitinyl-L-cysteine + [acceptor protein]-L-lysine = [E2 ubiquitin-conjugating enzyme]-L-cysteine + [acceptor protein]-N(6)-ubiquitinyl-L-lysine.</text>
        <dbReference type="EC" id="2.3.2.31"/>
    </reaction>
</comment>
<dbReference type="InterPro" id="IPR001841">
    <property type="entry name" value="Znf_RING"/>
</dbReference>
<dbReference type="InterPro" id="IPR045840">
    <property type="entry name" value="Ariadne"/>
</dbReference>
<dbReference type="AlphaFoldDB" id="A0A1D2V934"/>
<dbReference type="OrthoDB" id="10009520at2759"/>
<dbReference type="GeneID" id="30964952"/>
<feature type="region of interest" description="Disordered" evidence="10">
    <location>
        <begin position="1"/>
        <end position="69"/>
    </location>
</feature>
<evidence type="ECO:0000256" key="2">
    <source>
        <dbReference type="ARBA" id="ARBA00012251"/>
    </source>
</evidence>
<dbReference type="Gene3D" id="1.20.120.1750">
    <property type="match status" value="1"/>
</dbReference>
<dbReference type="Pfam" id="PF21235">
    <property type="entry name" value="UBA_ARI1"/>
    <property type="match status" value="1"/>
</dbReference>
<dbReference type="Pfam" id="PF19422">
    <property type="entry name" value="Ariadne"/>
    <property type="match status" value="1"/>
</dbReference>
<dbReference type="Proteomes" id="UP000095038">
    <property type="component" value="Unassembled WGS sequence"/>
</dbReference>
<dbReference type="FunCoup" id="A0A1D2V934">
    <property type="interactions" value="616"/>
</dbReference>
<feature type="compositionally biased region" description="Acidic residues" evidence="10">
    <location>
        <begin position="1"/>
        <end position="35"/>
    </location>
</feature>
<proteinExistence type="predicted"/>
<keyword evidence="5" id="KW-0677">Repeat</keyword>
<dbReference type="Pfam" id="PF01485">
    <property type="entry name" value="IBR"/>
    <property type="match status" value="1"/>
</dbReference>
<dbReference type="InterPro" id="IPR002867">
    <property type="entry name" value="IBR_dom"/>
</dbReference>
<evidence type="ECO:0000256" key="10">
    <source>
        <dbReference type="SAM" id="MobiDB-lite"/>
    </source>
</evidence>
<evidence type="ECO:0000259" key="11">
    <source>
        <dbReference type="PROSITE" id="PS50089"/>
    </source>
</evidence>
<keyword evidence="14" id="KW-1185">Reference proteome</keyword>
<dbReference type="FunFam" id="1.20.120.1750:FF:000002">
    <property type="entry name" value="RBR-type E3 ubiquitin transferase"/>
    <property type="match status" value="1"/>
</dbReference>
<dbReference type="InParanoid" id="A0A1D2V934"/>
<organism evidence="13 14">
    <name type="scientific">Ascoidea rubescens DSM 1968</name>
    <dbReference type="NCBI Taxonomy" id="1344418"/>
    <lineage>
        <taxon>Eukaryota</taxon>
        <taxon>Fungi</taxon>
        <taxon>Dikarya</taxon>
        <taxon>Ascomycota</taxon>
        <taxon>Saccharomycotina</taxon>
        <taxon>Saccharomycetes</taxon>
        <taxon>Ascoideaceae</taxon>
        <taxon>Ascoidea</taxon>
    </lineage>
</organism>
<dbReference type="SMART" id="SM00184">
    <property type="entry name" value="RING"/>
    <property type="match status" value="2"/>
</dbReference>
<feature type="domain" description="RING-type" evidence="12">
    <location>
        <begin position="187"/>
        <end position="426"/>
    </location>
</feature>
<evidence type="ECO:0000256" key="4">
    <source>
        <dbReference type="ARBA" id="ARBA00022723"/>
    </source>
</evidence>
<evidence type="ECO:0000256" key="7">
    <source>
        <dbReference type="ARBA" id="ARBA00022786"/>
    </source>
</evidence>
<dbReference type="PANTHER" id="PTHR11685">
    <property type="entry name" value="RBR FAMILY RING FINGER AND IBR DOMAIN-CONTAINING"/>
    <property type="match status" value="1"/>
</dbReference>
<dbReference type="GO" id="GO:0008270">
    <property type="term" value="F:zinc ion binding"/>
    <property type="evidence" value="ECO:0007669"/>
    <property type="project" value="UniProtKB-KW"/>
</dbReference>
<dbReference type="Pfam" id="PF22191">
    <property type="entry name" value="IBR_1"/>
    <property type="match status" value="1"/>
</dbReference>
<dbReference type="GO" id="GO:0016567">
    <property type="term" value="P:protein ubiquitination"/>
    <property type="evidence" value="ECO:0007669"/>
    <property type="project" value="InterPro"/>
</dbReference>
<sequence length="607" mass="70281">MAASYNDDDDSIYLQESDEEPFEYDDDDDDDDAGESEFLRHDSVGDCDPGSAANPTPSPAATGPSKSLSAYPANNPIDPIDFQVDILIKANQDTDSSLNYIDHTGYKSFTLNSFIYTVLFNAIDDIKSILNIPFNQALLLLVYFNWNTDSLLDNYYNLDIIKNRSFILNLRLNFTSLHNNKISLLKDSKFCSICCNYQSKFYFLPCNHNYFCINCLRKYIKNKILDNLFIINCPELNCPYLFKLSDLNNLFLISKAKKPITLLYLQKIAKSYIQLKKDYSYCPAPDCNSVIQNINPNLTHDHSLFSFSSALLSSIDSKTIQNLNIDLPIFTCYNNHNYCFNCRLESHFPCPCYISKLWVNKCKDDSETANWINVNTKECPKCISSIEKNGGCNHMTCYKCFHQFCWICLGPWASHGSSYYQCNRYNEDDSKGARDKKEISKKLLKKYIHFFDRFQTHEISIKQDFKIFKTMEKTINNLQIKTGNSYIDFDFLKDSIQILIQARNVLKWSYCLSYYLTPESNGFLIYEQNQSVFMNSIEDLSKLFEIKEYKQILKRKSNFIENTRFVSDRQKKLIEVVQDGLKTNFLSFKDINTPSGDSSNTKTKTKA</sequence>
<dbReference type="PROSITE" id="PS50089">
    <property type="entry name" value="ZF_RING_2"/>
    <property type="match status" value="1"/>
</dbReference>
<dbReference type="InterPro" id="IPR031127">
    <property type="entry name" value="E3_UB_ligase_RBR"/>
</dbReference>
<dbReference type="STRING" id="1344418.A0A1D2V934"/>
<dbReference type="SUPFAM" id="SSF57850">
    <property type="entry name" value="RING/U-box"/>
    <property type="match status" value="2"/>
</dbReference>
<accession>A0A1D2V934</accession>
<evidence type="ECO:0000256" key="5">
    <source>
        <dbReference type="ARBA" id="ARBA00022737"/>
    </source>
</evidence>
<evidence type="ECO:0000256" key="1">
    <source>
        <dbReference type="ARBA" id="ARBA00001798"/>
    </source>
</evidence>
<keyword evidence="7" id="KW-0833">Ubl conjugation pathway</keyword>
<feature type="compositionally biased region" description="Low complexity" evidence="10">
    <location>
        <begin position="49"/>
        <end position="67"/>
    </location>
</feature>
<evidence type="ECO:0000256" key="6">
    <source>
        <dbReference type="ARBA" id="ARBA00022771"/>
    </source>
</evidence>
<keyword evidence="8" id="KW-0862">Zinc</keyword>
<feature type="domain" description="RING-type" evidence="11">
    <location>
        <begin position="191"/>
        <end position="234"/>
    </location>
</feature>
<dbReference type="RefSeq" id="XP_020044376.1">
    <property type="nucleotide sequence ID" value="XM_020191316.1"/>
</dbReference>
<dbReference type="Gene3D" id="3.30.40.10">
    <property type="entry name" value="Zinc/RING finger domain, C3HC4 (zinc finger)"/>
    <property type="match status" value="1"/>
</dbReference>
<evidence type="ECO:0000313" key="14">
    <source>
        <dbReference type="Proteomes" id="UP000095038"/>
    </source>
</evidence>
<dbReference type="PROSITE" id="PS00518">
    <property type="entry name" value="ZF_RING_1"/>
    <property type="match status" value="1"/>
</dbReference>
<evidence type="ECO:0000313" key="13">
    <source>
        <dbReference type="EMBL" id="ODV58069.1"/>
    </source>
</evidence>
<dbReference type="InterPro" id="IPR013083">
    <property type="entry name" value="Znf_RING/FYVE/PHD"/>
</dbReference>
<evidence type="ECO:0000256" key="8">
    <source>
        <dbReference type="ARBA" id="ARBA00022833"/>
    </source>
</evidence>
<dbReference type="EMBL" id="KV454495">
    <property type="protein sequence ID" value="ODV58069.1"/>
    <property type="molecule type" value="Genomic_DNA"/>
</dbReference>
<reference evidence="14" key="1">
    <citation type="submission" date="2016-05" db="EMBL/GenBank/DDBJ databases">
        <title>Comparative genomics of biotechnologically important yeasts.</title>
        <authorList>
            <consortium name="DOE Joint Genome Institute"/>
            <person name="Riley R."/>
            <person name="Haridas S."/>
            <person name="Wolfe K.H."/>
            <person name="Lopes M.R."/>
            <person name="Hittinger C.T."/>
            <person name="Goker M."/>
            <person name="Salamov A."/>
            <person name="Wisecaver J."/>
            <person name="Long T.M."/>
            <person name="Aerts A.L."/>
            <person name="Barry K."/>
            <person name="Choi C."/>
            <person name="Clum A."/>
            <person name="Coughlan A.Y."/>
            <person name="Deshpande S."/>
            <person name="Douglass A.P."/>
            <person name="Hanson S.J."/>
            <person name="Klenk H.-P."/>
            <person name="Labutti K."/>
            <person name="Lapidus A."/>
            <person name="Lindquist E."/>
            <person name="Lipzen A."/>
            <person name="Meier-Kolthoff J.P."/>
            <person name="Ohm R.A."/>
            <person name="Otillar R.P."/>
            <person name="Pangilinan J."/>
            <person name="Peng Y."/>
            <person name="Rokas A."/>
            <person name="Rosa C.A."/>
            <person name="Scheuner C."/>
            <person name="Sibirny A.A."/>
            <person name="Slot J.C."/>
            <person name="Stielow J.B."/>
            <person name="Sun H."/>
            <person name="Kurtzman C.P."/>
            <person name="Blackwell M."/>
            <person name="Grigoriev I.V."/>
            <person name="Jeffries T.W."/>
        </authorList>
    </citation>
    <scope>NUCLEOTIDE SEQUENCE [LARGE SCALE GENOMIC DNA]</scope>
    <source>
        <strain evidence="14">DSM 1968</strain>
    </source>
</reference>
<keyword evidence="6 9" id="KW-0863">Zinc-finger</keyword>
<dbReference type="GO" id="GO:0061630">
    <property type="term" value="F:ubiquitin protein ligase activity"/>
    <property type="evidence" value="ECO:0007669"/>
    <property type="project" value="UniProtKB-EC"/>
</dbReference>
<name>A0A1D2V934_9ASCO</name>
<gene>
    <name evidence="13" type="ORF">ASCRUDRAFT_62946</name>
</gene>
<keyword evidence="4" id="KW-0479">Metal-binding</keyword>
<dbReference type="InterPro" id="IPR048962">
    <property type="entry name" value="ARIH1-like_UBL"/>
</dbReference>
<dbReference type="CDD" id="cd20356">
    <property type="entry name" value="Rcat_RBR_HHARI-like"/>
    <property type="match status" value="1"/>
</dbReference>
<dbReference type="EC" id="2.3.2.31" evidence="2"/>
<dbReference type="InterPro" id="IPR017907">
    <property type="entry name" value="Znf_RING_CS"/>
</dbReference>
<evidence type="ECO:0000256" key="9">
    <source>
        <dbReference type="PROSITE-ProRule" id="PRU00175"/>
    </source>
</evidence>
<evidence type="ECO:0000256" key="3">
    <source>
        <dbReference type="ARBA" id="ARBA00022679"/>
    </source>
</evidence>
<dbReference type="InterPro" id="IPR044066">
    <property type="entry name" value="TRIAD_supradom"/>
</dbReference>
<dbReference type="PROSITE" id="PS51873">
    <property type="entry name" value="TRIAD"/>
    <property type="match status" value="1"/>
</dbReference>